<dbReference type="RefSeq" id="YP_009394001.1">
    <property type="nucleotide sequence ID" value="NC_035270.1"/>
</dbReference>
<dbReference type="Pfam" id="PF05421">
    <property type="entry name" value="DUF751"/>
    <property type="match status" value="1"/>
</dbReference>
<geneLocation type="chloroplast" evidence="6"/>
<organism evidence="6">
    <name type="scientific">Polysiphonia sertularioides</name>
    <dbReference type="NCBI Taxonomy" id="945028"/>
    <lineage>
        <taxon>Eukaryota</taxon>
        <taxon>Rhodophyta</taxon>
        <taxon>Florideophyceae</taxon>
        <taxon>Rhodymeniophycidae</taxon>
        <taxon>Ceramiales</taxon>
        <taxon>Rhodomelaceae</taxon>
        <taxon>Polysiphonioideae</taxon>
        <taxon>Polysiphonia</taxon>
    </lineage>
</organism>
<dbReference type="AlphaFoldDB" id="A0A1Z1M9I7"/>
<evidence type="ECO:0000313" key="6">
    <source>
        <dbReference type="EMBL" id="ARW62563.1"/>
    </source>
</evidence>
<keyword evidence="5" id="KW-0472">Membrane</keyword>
<proteinExistence type="inferred from homology"/>
<keyword evidence="5" id="KW-1133">Transmembrane helix</keyword>
<comment type="subcellular location">
    <subcellularLocation>
        <location evidence="1">Plastid</location>
    </subcellularLocation>
</comment>
<evidence type="ECO:0000256" key="1">
    <source>
        <dbReference type="ARBA" id="ARBA00004474"/>
    </source>
</evidence>
<protein>
    <recommendedName>
        <fullName evidence="3">Uncharacterized protein ycf33</fullName>
    </recommendedName>
</protein>
<evidence type="ECO:0000256" key="4">
    <source>
        <dbReference type="ARBA" id="ARBA00022640"/>
    </source>
</evidence>
<dbReference type="GO" id="GO:0009536">
    <property type="term" value="C:plastid"/>
    <property type="evidence" value="ECO:0007669"/>
    <property type="project" value="UniProtKB-SubCell"/>
</dbReference>
<feature type="transmembrane region" description="Helical" evidence="5">
    <location>
        <begin position="12"/>
        <end position="34"/>
    </location>
</feature>
<feature type="transmembrane region" description="Helical" evidence="5">
    <location>
        <begin position="40"/>
        <end position="59"/>
    </location>
</feature>
<gene>
    <name evidence="6" type="primary">ycf33</name>
</gene>
<reference evidence="6" key="1">
    <citation type="journal article" date="2017" name="J. Phycol.">
        <title>Analysis of chloroplast genomes and a supermatrix inform reclassification of the Rhodomelaceae (Rhodophyta).</title>
        <authorList>
            <person name="Diaz-Tapia P."/>
            <person name="Maggs C.A."/>
            <person name="West J.A."/>
            <person name="Verbruggen H."/>
        </authorList>
    </citation>
    <scope>NUCLEOTIDE SEQUENCE</scope>
    <source>
        <strain evidence="6">PD0863</strain>
    </source>
</reference>
<keyword evidence="5" id="KW-0812">Transmembrane</keyword>
<accession>A0A1Z1M9I7</accession>
<dbReference type="GeneID" id="33355784"/>
<dbReference type="EMBL" id="MF101423">
    <property type="protein sequence ID" value="ARW62563.1"/>
    <property type="molecule type" value="Genomic_DNA"/>
</dbReference>
<sequence length="65" mass="7709">MSNFWINLYKFPRFLIGVMVGFFLTTFQPIFKLLNDKNKISLFTFIIAILIGICYKIIIKMLNIE</sequence>
<name>A0A1Z1M9I7_9FLOR</name>
<evidence type="ECO:0000256" key="3">
    <source>
        <dbReference type="ARBA" id="ARBA00021584"/>
    </source>
</evidence>
<keyword evidence="4 6" id="KW-0934">Plastid</keyword>
<keyword evidence="6" id="KW-0150">Chloroplast</keyword>
<evidence type="ECO:0000256" key="5">
    <source>
        <dbReference type="SAM" id="Phobius"/>
    </source>
</evidence>
<dbReference type="InterPro" id="IPR008470">
    <property type="entry name" value="Uncharacterised_Ycf33"/>
</dbReference>
<comment type="similarity">
    <text evidence="2">Belongs to the ycf33 family.</text>
</comment>
<evidence type="ECO:0000256" key="2">
    <source>
        <dbReference type="ARBA" id="ARBA00010985"/>
    </source>
</evidence>